<comment type="caution">
    <text evidence="2">The sequence shown here is derived from an EMBL/GenBank/DDBJ whole genome shotgun (WGS) entry which is preliminary data.</text>
</comment>
<feature type="compositionally biased region" description="Basic and acidic residues" evidence="1">
    <location>
        <begin position="126"/>
        <end position="135"/>
    </location>
</feature>
<accession>A0ABQ4ED79</accession>
<evidence type="ECO:0000256" key="1">
    <source>
        <dbReference type="SAM" id="MobiDB-lite"/>
    </source>
</evidence>
<keyword evidence="3" id="KW-1185">Reference proteome</keyword>
<sequence length="148" mass="15447">MYRPEKIMDIFAVDAKTADNQRKPSVGRRVARWSSGTGQPPEADDAESGPGSNAKICPGSDKSQATCRADAQCSVAPPGTPTHGPLCTAWIRYPLVGVLTGSGRNSSARPVAPKPSCATPPSPGMLHDEATRAVDHGQPGQREVDAVC</sequence>
<proteinExistence type="predicted"/>
<evidence type="ECO:0000313" key="3">
    <source>
        <dbReference type="Proteomes" id="UP000646749"/>
    </source>
</evidence>
<reference evidence="2 3" key="1">
    <citation type="submission" date="2021-01" db="EMBL/GenBank/DDBJ databases">
        <title>Whole genome shotgun sequence of Plantactinospora endophytica NBRC 110450.</title>
        <authorList>
            <person name="Komaki H."/>
            <person name="Tamura T."/>
        </authorList>
    </citation>
    <scope>NUCLEOTIDE SEQUENCE [LARGE SCALE GENOMIC DNA]</scope>
    <source>
        <strain evidence="2 3">NBRC 110450</strain>
    </source>
</reference>
<name>A0ABQ4ED79_9ACTN</name>
<evidence type="ECO:0000313" key="2">
    <source>
        <dbReference type="EMBL" id="GIG92662.1"/>
    </source>
</evidence>
<dbReference type="Proteomes" id="UP000646749">
    <property type="component" value="Unassembled WGS sequence"/>
</dbReference>
<dbReference type="EMBL" id="BONW01000045">
    <property type="protein sequence ID" value="GIG92662.1"/>
    <property type="molecule type" value="Genomic_DNA"/>
</dbReference>
<feature type="region of interest" description="Disordered" evidence="1">
    <location>
        <begin position="19"/>
        <end position="62"/>
    </location>
</feature>
<organism evidence="2 3">
    <name type="scientific">Plantactinospora endophytica</name>
    <dbReference type="NCBI Taxonomy" id="673535"/>
    <lineage>
        <taxon>Bacteria</taxon>
        <taxon>Bacillati</taxon>
        <taxon>Actinomycetota</taxon>
        <taxon>Actinomycetes</taxon>
        <taxon>Micromonosporales</taxon>
        <taxon>Micromonosporaceae</taxon>
        <taxon>Plantactinospora</taxon>
    </lineage>
</organism>
<protein>
    <submittedName>
        <fullName evidence="2">Uncharacterized protein</fullName>
    </submittedName>
</protein>
<gene>
    <name evidence="2" type="ORF">Pen02_75980</name>
</gene>
<feature type="region of interest" description="Disordered" evidence="1">
    <location>
        <begin position="101"/>
        <end position="148"/>
    </location>
</feature>